<keyword evidence="2" id="KW-1185">Reference proteome</keyword>
<evidence type="ECO:0000313" key="1">
    <source>
        <dbReference type="EMBL" id="CAG8675308.1"/>
    </source>
</evidence>
<comment type="caution">
    <text evidence="1">The sequence shown here is derived from an EMBL/GenBank/DDBJ whole genome shotgun (WGS) entry which is preliminary data.</text>
</comment>
<dbReference type="EMBL" id="CAJVPJ010007392">
    <property type="protein sequence ID" value="CAG8675308.1"/>
    <property type="molecule type" value="Genomic_DNA"/>
</dbReference>
<gene>
    <name evidence="1" type="ORF">POCULU_LOCUS11199</name>
</gene>
<feature type="non-terminal residue" evidence="1">
    <location>
        <position position="1"/>
    </location>
</feature>
<evidence type="ECO:0000313" key="2">
    <source>
        <dbReference type="Proteomes" id="UP000789572"/>
    </source>
</evidence>
<dbReference type="AlphaFoldDB" id="A0A9N9EEL2"/>
<organism evidence="1 2">
    <name type="scientific">Paraglomus occultum</name>
    <dbReference type="NCBI Taxonomy" id="144539"/>
    <lineage>
        <taxon>Eukaryota</taxon>
        <taxon>Fungi</taxon>
        <taxon>Fungi incertae sedis</taxon>
        <taxon>Mucoromycota</taxon>
        <taxon>Glomeromycotina</taxon>
        <taxon>Glomeromycetes</taxon>
        <taxon>Paraglomerales</taxon>
        <taxon>Paraglomeraceae</taxon>
        <taxon>Paraglomus</taxon>
    </lineage>
</organism>
<dbReference type="OrthoDB" id="2392431at2759"/>
<feature type="non-terminal residue" evidence="1">
    <location>
        <position position="108"/>
    </location>
</feature>
<protein>
    <submittedName>
        <fullName evidence="1">6453_t:CDS:1</fullName>
    </submittedName>
</protein>
<proteinExistence type="predicted"/>
<name>A0A9N9EEL2_9GLOM</name>
<sequence>FLTKLTNHQFCLMSDDDLKNFLWQHPQPGLSGTARSNRSFNLKVTKNQEQQRSVEISDGFDILLSRLPNRNSNSSTAYIVESVSSQSVVIKKHVPANIAINNEIKQYN</sequence>
<accession>A0A9N9EEL2</accession>
<dbReference type="Proteomes" id="UP000789572">
    <property type="component" value="Unassembled WGS sequence"/>
</dbReference>
<reference evidence="1" key="1">
    <citation type="submission" date="2021-06" db="EMBL/GenBank/DDBJ databases">
        <authorList>
            <person name="Kallberg Y."/>
            <person name="Tangrot J."/>
            <person name="Rosling A."/>
        </authorList>
    </citation>
    <scope>NUCLEOTIDE SEQUENCE</scope>
    <source>
        <strain evidence="1">IA702</strain>
    </source>
</reference>